<evidence type="ECO:0000259" key="5">
    <source>
        <dbReference type="Pfam" id="PF20147"/>
    </source>
</evidence>
<dbReference type="AlphaFoldDB" id="A0A9P6FP21"/>
<evidence type="ECO:0000313" key="7">
    <source>
        <dbReference type="Proteomes" id="UP000780801"/>
    </source>
</evidence>
<gene>
    <name evidence="6" type="ORF">BGW38_005280</name>
</gene>
<comment type="subcellular location">
    <subcellularLocation>
        <location evidence="1">Host cell</location>
    </subcellularLocation>
    <subcellularLocation>
        <location evidence="2">Secreted</location>
    </subcellularLocation>
</comment>
<comment type="caution">
    <text evidence="6">The sequence shown here is derived from an EMBL/GenBank/DDBJ whole genome shotgun (WGS) entry which is preliminary data.</text>
</comment>
<evidence type="ECO:0000313" key="6">
    <source>
        <dbReference type="EMBL" id="KAF9578764.1"/>
    </source>
</evidence>
<dbReference type="GO" id="GO:0043657">
    <property type="term" value="C:host cell"/>
    <property type="evidence" value="ECO:0007669"/>
    <property type="project" value="UniProtKB-SubCell"/>
</dbReference>
<dbReference type="Pfam" id="PF20147">
    <property type="entry name" value="Crinkler"/>
    <property type="match status" value="1"/>
</dbReference>
<dbReference type="Proteomes" id="UP000780801">
    <property type="component" value="Unassembled WGS sequence"/>
</dbReference>
<feature type="domain" description="Crinkler effector protein N-terminal" evidence="5">
    <location>
        <begin position="6"/>
        <end position="107"/>
    </location>
</feature>
<protein>
    <recommendedName>
        <fullName evidence="5">Crinkler effector protein N-terminal domain-containing protein</fullName>
    </recommendedName>
</protein>
<feature type="region of interest" description="Disordered" evidence="4">
    <location>
        <begin position="108"/>
        <end position="128"/>
    </location>
</feature>
<dbReference type="EMBL" id="JAABOA010003346">
    <property type="protein sequence ID" value="KAF9578764.1"/>
    <property type="molecule type" value="Genomic_DNA"/>
</dbReference>
<sequence>MARNPLSLFCVVDGEATSNAFSVEIERSKTANQIKDVIKAKNPDTFNGIDAKNLTLWRVMNPNKDDDETPILLDNVPENEKMKLGATNKVSIFGAALPEDTIHVIVQRPPSATKQEREDGADDRDAKRHRSHITAAGPVQWHGPSLMLPFPERSLSEEVRRGICAGNSFVVHELSWANLMTELQALSPDLRHYVLVDEFQWVFGSSALLSATKKFFRKLLCKKAVSYVAVGTFKFRELLLDNGSMESPFNKAHFARMPPFDLREMSKLFDMYKENCDPVGISRQIQCRPDESNWTRLLQEYIGPFFNGTQAKLRKNLKSMTIEQRAQVRNLTTNRMSDIEIIDDEFTRYLFNIGVLDSRNDRMPQPKNRLSREEIGDPINVLKLELQCISPSTIVDPLVRNKFSPQDNDFQVALFSALSGLLPIAMKCLFEARAKDKERIDLVETEDDRNVFGYELKVNAVSQADFKDGIEQASRYAKFYSIPVYLANFYPEGHSTPARLLHTPANVAVINVKHNKDCTRFIFSTPDGHEITVNTNDSLHFS</sequence>
<dbReference type="GO" id="GO:0005576">
    <property type="term" value="C:extracellular region"/>
    <property type="evidence" value="ECO:0007669"/>
    <property type="project" value="UniProtKB-SubCell"/>
</dbReference>
<evidence type="ECO:0000256" key="1">
    <source>
        <dbReference type="ARBA" id="ARBA00004340"/>
    </source>
</evidence>
<reference evidence="6" key="1">
    <citation type="journal article" date="2020" name="Fungal Divers.">
        <title>Resolving the Mortierellaceae phylogeny through synthesis of multi-gene phylogenetics and phylogenomics.</title>
        <authorList>
            <person name="Vandepol N."/>
            <person name="Liber J."/>
            <person name="Desiro A."/>
            <person name="Na H."/>
            <person name="Kennedy M."/>
            <person name="Barry K."/>
            <person name="Grigoriev I.V."/>
            <person name="Miller A.N."/>
            <person name="O'Donnell K."/>
            <person name="Stajich J.E."/>
            <person name="Bonito G."/>
        </authorList>
    </citation>
    <scope>NUCLEOTIDE SEQUENCE</scope>
    <source>
        <strain evidence="6">KOD1015</strain>
    </source>
</reference>
<organism evidence="6 7">
    <name type="scientific">Lunasporangiospora selenospora</name>
    <dbReference type="NCBI Taxonomy" id="979761"/>
    <lineage>
        <taxon>Eukaryota</taxon>
        <taxon>Fungi</taxon>
        <taxon>Fungi incertae sedis</taxon>
        <taxon>Mucoromycota</taxon>
        <taxon>Mortierellomycotina</taxon>
        <taxon>Mortierellomycetes</taxon>
        <taxon>Mortierellales</taxon>
        <taxon>Mortierellaceae</taxon>
        <taxon>Lunasporangiospora</taxon>
    </lineage>
</organism>
<name>A0A9P6FP21_9FUNG</name>
<dbReference type="OrthoDB" id="2319592at2759"/>
<dbReference type="InterPro" id="IPR045379">
    <property type="entry name" value="Crinkler_N"/>
</dbReference>
<keyword evidence="3" id="KW-0964">Secreted</keyword>
<accession>A0A9P6FP21</accession>
<evidence type="ECO:0000256" key="2">
    <source>
        <dbReference type="ARBA" id="ARBA00004613"/>
    </source>
</evidence>
<feature type="compositionally biased region" description="Basic and acidic residues" evidence="4">
    <location>
        <begin position="114"/>
        <end position="126"/>
    </location>
</feature>
<evidence type="ECO:0000256" key="3">
    <source>
        <dbReference type="ARBA" id="ARBA00022525"/>
    </source>
</evidence>
<keyword evidence="7" id="KW-1185">Reference proteome</keyword>
<proteinExistence type="predicted"/>
<evidence type="ECO:0000256" key="4">
    <source>
        <dbReference type="SAM" id="MobiDB-lite"/>
    </source>
</evidence>